<feature type="compositionally biased region" description="Polar residues" evidence="1">
    <location>
        <begin position="97"/>
        <end position="108"/>
    </location>
</feature>
<dbReference type="EMBL" id="BKCJ010080680">
    <property type="protein sequence ID" value="GEW92664.1"/>
    <property type="molecule type" value="Genomic_DNA"/>
</dbReference>
<evidence type="ECO:0000313" key="2">
    <source>
        <dbReference type="EMBL" id="GEW92664.1"/>
    </source>
</evidence>
<name>A0A699H0E1_TANCI</name>
<dbReference type="AlphaFoldDB" id="A0A699H0E1"/>
<accession>A0A699H0E1</accession>
<sequence>MESSTHPITTLSGTDAKYLVDQTSSTRFKVSVPDQHQSKTSYEVELDSHPLVLLTAADVQALLLYDDELVEESDSDILEAGDEMDEDIQKTDEEETQSLNPFKDSSTEVATEKGTEAAFSHYEKLLIQFSKQTRKNVNQILSSLKEIQDVIKEDTALNKKV</sequence>
<gene>
    <name evidence="2" type="ORF">Tci_264640</name>
</gene>
<feature type="region of interest" description="Disordered" evidence="1">
    <location>
        <begin position="80"/>
        <end position="108"/>
    </location>
</feature>
<comment type="caution">
    <text evidence="2">The sequence shown here is derived from an EMBL/GenBank/DDBJ whole genome shotgun (WGS) entry which is preliminary data.</text>
</comment>
<feature type="compositionally biased region" description="Acidic residues" evidence="1">
    <location>
        <begin position="80"/>
        <end position="96"/>
    </location>
</feature>
<reference evidence="2" key="1">
    <citation type="journal article" date="2019" name="Sci. Rep.">
        <title>Draft genome of Tanacetum cinerariifolium, the natural source of mosquito coil.</title>
        <authorList>
            <person name="Yamashiro T."/>
            <person name="Shiraishi A."/>
            <person name="Satake H."/>
            <person name="Nakayama K."/>
        </authorList>
    </citation>
    <scope>NUCLEOTIDE SEQUENCE</scope>
</reference>
<protein>
    <submittedName>
        <fullName evidence="2">Uncharacterized protein</fullName>
    </submittedName>
</protein>
<organism evidence="2">
    <name type="scientific">Tanacetum cinerariifolium</name>
    <name type="common">Dalmatian daisy</name>
    <name type="synonym">Chrysanthemum cinerariifolium</name>
    <dbReference type="NCBI Taxonomy" id="118510"/>
    <lineage>
        <taxon>Eukaryota</taxon>
        <taxon>Viridiplantae</taxon>
        <taxon>Streptophyta</taxon>
        <taxon>Embryophyta</taxon>
        <taxon>Tracheophyta</taxon>
        <taxon>Spermatophyta</taxon>
        <taxon>Magnoliopsida</taxon>
        <taxon>eudicotyledons</taxon>
        <taxon>Gunneridae</taxon>
        <taxon>Pentapetalae</taxon>
        <taxon>asterids</taxon>
        <taxon>campanulids</taxon>
        <taxon>Asterales</taxon>
        <taxon>Asteraceae</taxon>
        <taxon>Asteroideae</taxon>
        <taxon>Anthemideae</taxon>
        <taxon>Anthemidinae</taxon>
        <taxon>Tanacetum</taxon>
    </lineage>
</organism>
<evidence type="ECO:0000256" key="1">
    <source>
        <dbReference type="SAM" id="MobiDB-lite"/>
    </source>
</evidence>
<proteinExistence type="predicted"/>